<proteinExistence type="inferred from homology"/>
<dbReference type="KEGG" id="dao:Desac_1358"/>
<dbReference type="CDD" id="cd06559">
    <property type="entry name" value="Endonuclease_V"/>
    <property type="match status" value="1"/>
</dbReference>
<keyword evidence="6" id="KW-0234">DNA repair</keyword>
<dbReference type="eggNOG" id="COG1515">
    <property type="taxonomic scope" value="Bacteria"/>
</dbReference>
<dbReference type="Proteomes" id="UP000000483">
    <property type="component" value="Chromosome"/>
</dbReference>
<dbReference type="EC" id="3.1.21.7" evidence="6"/>
<feature type="binding site" evidence="6">
    <location>
        <position position="40"/>
    </location>
    <ligand>
        <name>Mg(2+)</name>
        <dbReference type="ChEBI" id="CHEBI:18420"/>
    </ligand>
</feature>
<feature type="site" description="Interaction with target DNA" evidence="6">
    <location>
        <position position="78"/>
    </location>
</feature>
<keyword evidence="6" id="KW-0227">DNA damage</keyword>
<keyword evidence="6" id="KW-0479">Metal-binding</keyword>
<dbReference type="GO" id="GO:0043737">
    <property type="term" value="F:deoxyribonuclease V activity"/>
    <property type="evidence" value="ECO:0007669"/>
    <property type="project" value="UniProtKB-UniRule"/>
</dbReference>
<dbReference type="RefSeq" id="WP_013706327.1">
    <property type="nucleotide sequence ID" value="NC_015388.1"/>
</dbReference>
<dbReference type="GO" id="GO:0000287">
    <property type="term" value="F:magnesium ion binding"/>
    <property type="evidence" value="ECO:0007669"/>
    <property type="project" value="UniProtKB-UniRule"/>
</dbReference>
<protein>
    <recommendedName>
        <fullName evidence="6">Endonuclease V</fullName>
        <ecNumber evidence="6">3.1.21.7</ecNumber>
    </recommendedName>
    <alternativeName>
        <fullName evidence="6">Deoxyinosine 3'endonuclease</fullName>
    </alternativeName>
    <alternativeName>
        <fullName evidence="6">Deoxyribonuclease V</fullName>
        <shortName evidence="6">DNase V</shortName>
    </alternativeName>
</protein>
<evidence type="ECO:0000256" key="2">
    <source>
        <dbReference type="ARBA" id="ARBA00022490"/>
    </source>
</evidence>
<sequence>MWTEDWPPTYEEARRLQALLRSQVRLAPLPHPPRLLAGVDVSYSKAERKIFGSIVIMNFPEMTVVETAGMTGEERFPYIPGLLSFREAPILLEALAKIQHRPELILVDGQGIAHPRGLGLASHLGLLSGIPTIGCAKSRLWGDFDTLGDQAGSCRPLSWHGQQLGWVLRSKNNCRPLFISPGHLVTMAESLTIVRLCLRKYRLPLPLREAHLLSNTIRRQEISPPSRRHR</sequence>
<dbReference type="Pfam" id="PF04493">
    <property type="entry name" value="Endonuclease_5"/>
    <property type="match status" value="1"/>
</dbReference>
<gene>
    <name evidence="6" type="primary">nfi</name>
    <name evidence="7" type="ordered locus">Desac_1358</name>
</gene>
<dbReference type="HOGENOM" id="CLU_047631_1_1_7"/>
<keyword evidence="2 6" id="KW-0963">Cytoplasm</keyword>
<dbReference type="GO" id="GO:0005737">
    <property type="term" value="C:cytoplasm"/>
    <property type="evidence" value="ECO:0007669"/>
    <property type="project" value="UniProtKB-SubCell"/>
</dbReference>
<evidence type="ECO:0000256" key="4">
    <source>
        <dbReference type="ARBA" id="ARBA00022759"/>
    </source>
</evidence>
<reference evidence="8" key="2">
    <citation type="submission" date="2011-03" db="EMBL/GenBank/DDBJ databases">
        <title>The complete genome of Desulfobacca acetoxidans DSM 11109.</title>
        <authorList>
            <consortium name="US DOE Joint Genome Institute (JGI-PGF)"/>
            <person name="Lucas S."/>
            <person name="Copeland A."/>
            <person name="Lapidus A."/>
            <person name="Bruce D."/>
            <person name="Goodwin L."/>
            <person name="Pitluck S."/>
            <person name="Peters L."/>
            <person name="Kyrpides N."/>
            <person name="Mavromatis K."/>
            <person name="Ivanova N."/>
            <person name="Ovchinnikova G."/>
            <person name="Teshima H."/>
            <person name="Detter J.C."/>
            <person name="Han C."/>
            <person name="Land M."/>
            <person name="Hauser L."/>
            <person name="Markowitz V."/>
            <person name="Cheng J.-F."/>
            <person name="Hugenholtz P."/>
            <person name="Woyke T."/>
            <person name="Wu D."/>
            <person name="Spring S."/>
            <person name="Schueler E."/>
            <person name="Brambilla E."/>
            <person name="Klenk H.-P."/>
            <person name="Eisen J.A."/>
        </authorList>
    </citation>
    <scope>NUCLEOTIDE SEQUENCE [LARGE SCALE GENOMIC DNA]</scope>
    <source>
        <strain evidence="8">ATCC 700848 / DSM 11109 / ASRB2</strain>
    </source>
</reference>
<dbReference type="GO" id="GO:0006281">
    <property type="term" value="P:DNA repair"/>
    <property type="evidence" value="ECO:0007669"/>
    <property type="project" value="UniProtKB-UniRule"/>
</dbReference>
<comment type="function">
    <text evidence="6">DNA repair enzyme involved in the repair of deaminated bases. Selectively cleaves double-stranded DNA at the second phosphodiester bond 3' to a deoxyinosine leaving behind the intact lesion on the nicked DNA.</text>
</comment>
<dbReference type="GO" id="GO:0016891">
    <property type="term" value="F:RNA endonuclease activity producing 5'-phosphomonoesters, hydrolytic mechanism"/>
    <property type="evidence" value="ECO:0007669"/>
    <property type="project" value="TreeGrafter"/>
</dbReference>
<comment type="catalytic activity">
    <reaction evidence="6">
        <text>Endonucleolytic cleavage at apurinic or apyrimidinic sites to products with a 5'-phosphate.</text>
        <dbReference type="EC" id="3.1.21.7"/>
    </reaction>
</comment>
<name>F2NHM8_DESAR</name>
<dbReference type="HAMAP" id="MF_00801">
    <property type="entry name" value="Endonuclease_5"/>
    <property type="match status" value="1"/>
</dbReference>
<organism evidence="7 8">
    <name type="scientific">Desulfobacca acetoxidans (strain ATCC 700848 / DSM 11109 / ASRB2)</name>
    <dbReference type="NCBI Taxonomy" id="880072"/>
    <lineage>
        <taxon>Bacteria</taxon>
        <taxon>Pseudomonadati</taxon>
        <taxon>Thermodesulfobacteriota</taxon>
        <taxon>Desulfobaccia</taxon>
        <taxon>Desulfobaccales</taxon>
        <taxon>Desulfobaccaceae</taxon>
        <taxon>Desulfobacca</taxon>
    </lineage>
</organism>
<evidence type="ECO:0000313" key="8">
    <source>
        <dbReference type="Proteomes" id="UP000000483"/>
    </source>
</evidence>
<reference evidence="7 8" key="1">
    <citation type="journal article" date="2011" name="Stand. Genomic Sci.">
        <title>Complete genome sequence of the acetate-degrading sulfate reducer Desulfobacca acetoxidans type strain (ASRB2).</title>
        <authorList>
            <person name="Goker M."/>
            <person name="Teshima H."/>
            <person name="Lapidus A."/>
            <person name="Nolan M."/>
            <person name="Lucas S."/>
            <person name="Hammon N."/>
            <person name="Deshpande S."/>
            <person name="Cheng J.F."/>
            <person name="Tapia R."/>
            <person name="Han C."/>
            <person name="Goodwin L."/>
            <person name="Pitluck S."/>
            <person name="Huntemann M."/>
            <person name="Liolios K."/>
            <person name="Ivanova N."/>
            <person name="Pagani I."/>
            <person name="Mavromatis K."/>
            <person name="Ovchinikova G."/>
            <person name="Pati A."/>
            <person name="Chen A."/>
            <person name="Palaniappan K."/>
            <person name="Land M."/>
            <person name="Hauser L."/>
            <person name="Brambilla E.M."/>
            <person name="Rohde M."/>
            <person name="Spring S."/>
            <person name="Detter J.C."/>
            <person name="Woyke T."/>
            <person name="Bristow J."/>
            <person name="Eisen J.A."/>
            <person name="Markowitz V."/>
            <person name="Hugenholtz P."/>
            <person name="Kyrpides N.C."/>
            <person name="Klenk H.P."/>
        </authorList>
    </citation>
    <scope>NUCLEOTIDE SEQUENCE [LARGE SCALE GENOMIC DNA]</scope>
    <source>
        <strain evidence="8">ATCC 700848 / DSM 11109 / ASRB2</strain>
    </source>
</reference>
<accession>F2NHM8</accession>
<keyword evidence="3 6" id="KW-0540">Nuclease</keyword>
<feature type="binding site" evidence="6">
    <location>
        <position position="108"/>
    </location>
    <ligand>
        <name>Mg(2+)</name>
        <dbReference type="ChEBI" id="CHEBI:18420"/>
    </ligand>
</feature>
<dbReference type="AlphaFoldDB" id="F2NHM8"/>
<evidence type="ECO:0000256" key="3">
    <source>
        <dbReference type="ARBA" id="ARBA00022722"/>
    </source>
</evidence>
<dbReference type="InterPro" id="IPR007581">
    <property type="entry name" value="Endonuclease-V"/>
</dbReference>
<evidence type="ECO:0000256" key="5">
    <source>
        <dbReference type="ARBA" id="ARBA00022801"/>
    </source>
</evidence>
<comment type="subcellular location">
    <subcellularLocation>
        <location evidence="1 6">Cytoplasm</location>
    </subcellularLocation>
</comment>
<comment type="similarity">
    <text evidence="6">Belongs to the endonuclease V family.</text>
</comment>
<dbReference type="PANTHER" id="PTHR28511">
    <property type="entry name" value="ENDONUCLEASE V"/>
    <property type="match status" value="1"/>
</dbReference>
<dbReference type="GO" id="GO:0003727">
    <property type="term" value="F:single-stranded RNA binding"/>
    <property type="evidence" value="ECO:0007669"/>
    <property type="project" value="TreeGrafter"/>
</dbReference>
<keyword evidence="8" id="KW-1185">Reference proteome</keyword>
<dbReference type="Gene3D" id="3.30.2170.10">
    <property type="entry name" value="archaeoglobus fulgidus dsm 4304 superfamily"/>
    <property type="match status" value="1"/>
</dbReference>
<keyword evidence="4 6" id="KW-0255">Endonuclease</keyword>
<evidence type="ECO:0000256" key="1">
    <source>
        <dbReference type="ARBA" id="ARBA00004496"/>
    </source>
</evidence>
<keyword evidence="6" id="KW-0460">Magnesium</keyword>
<dbReference type="PANTHER" id="PTHR28511:SF1">
    <property type="entry name" value="ENDONUCLEASE V"/>
    <property type="match status" value="1"/>
</dbReference>
<dbReference type="NCBIfam" id="NF008629">
    <property type="entry name" value="PRK11617.1"/>
    <property type="match status" value="1"/>
</dbReference>
<comment type="cofactor">
    <cofactor evidence="6">
        <name>Mg(2+)</name>
        <dbReference type="ChEBI" id="CHEBI:18420"/>
    </cofactor>
</comment>
<dbReference type="EMBL" id="CP002629">
    <property type="protein sequence ID" value="AEB09215.1"/>
    <property type="molecule type" value="Genomic_DNA"/>
</dbReference>
<evidence type="ECO:0000256" key="6">
    <source>
        <dbReference type="HAMAP-Rule" id="MF_00801"/>
    </source>
</evidence>
<keyword evidence="5 6" id="KW-0378">Hydrolase</keyword>
<evidence type="ECO:0000313" key="7">
    <source>
        <dbReference type="EMBL" id="AEB09215.1"/>
    </source>
</evidence>
<dbReference type="STRING" id="880072.Desac_1358"/>